<protein>
    <submittedName>
        <fullName evidence="7">Transposase</fullName>
    </submittedName>
</protein>
<evidence type="ECO:0000256" key="1">
    <source>
        <dbReference type="ARBA" id="ARBA00022723"/>
    </source>
</evidence>
<feature type="region of interest" description="Disordered" evidence="4">
    <location>
        <begin position="252"/>
        <end position="295"/>
    </location>
</feature>
<feature type="domain" description="Cas12f1-like TNB" evidence="5">
    <location>
        <begin position="175"/>
        <end position="231"/>
    </location>
</feature>
<evidence type="ECO:0000313" key="8">
    <source>
        <dbReference type="Proteomes" id="UP001520654"/>
    </source>
</evidence>
<evidence type="ECO:0000259" key="6">
    <source>
        <dbReference type="Pfam" id="PF12323"/>
    </source>
</evidence>
<accession>A0ABS8E2K4</accession>
<evidence type="ECO:0000256" key="2">
    <source>
        <dbReference type="ARBA" id="ARBA00022833"/>
    </source>
</evidence>
<keyword evidence="2" id="KW-0862">Zinc</keyword>
<keyword evidence="8" id="KW-1185">Reference proteome</keyword>
<evidence type="ECO:0000259" key="5">
    <source>
        <dbReference type="Pfam" id="PF07282"/>
    </source>
</evidence>
<name>A0ABS8E2K4_9ACTN</name>
<dbReference type="InterPro" id="IPR021027">
    <property type="entry name" value="Transposase_put_HTH"/>
</dbReference>
<dbReference type="Pfam" id="PF07282">
    <property type="entry name" value="Cas12f1-like_TNB"/>
    <property type="match status" value="1"/>
</dbReference>
<dbReference type="EMBL" id="JAINUL010000001">
    <property type="protein sequence ID" value="MCC0095283.1"/>
    <property type="molecule type" value="Genomic_DNA"/>
</dbReference>
<sequence>MKRAFESRFHPTSARAAQPLRTFGCVRKVHDLALAARAEASSVPLQQAWRHVQSAFVAFWRKRVQYPRFTSKRRSRASAEYGRSAFRCSAVRLTLAKTAQPRDTVWSRPLPQGVEPPTVLATVSTGEKVGNPRYERRDRERPARAQRALGRKEKGSRNRAEARTRAAGIHARIVAARYGRELITVDRWFPGTRLWSACGALAGAMPSGVREWTCEACGAVHDREGNAAVNLLTAGRAAAACGADVRPHRESFSRSGRSVVKREHPPARVGIPSLRGGEKPRERTYPPLAFPDSVS</sequence>
<feature type="domain" description="Transposase putative helix-turn-helix" evidence="6">
    <location>
        <begin position="1"/>
        <end position="40"/>
    </location>
</feature>
<comment type="caution">
    <text evidence="7">The sequence shown here is derived from an EMBL/GenBank/DDBJ whole genome shotgun (WGS) entry which is preliminary data.</text>
</comment>
<evidence type="ECO:0000256" key="4">
    <source>
        <dbReference type="SAM" id="MobiDB-lite"/>
    </source>
</evidence>
<evidence type="ECO:0000313" key="7">
    <source>
        <dbReference type="EMBL" id="MCC0095283.1"/>
    </source>
</evidence>
<feature type="region of interest" description="Disordered" evidence="4">
    <location>
        <begin position="127"/>
        <end position="163"/>
    </location>
</feature>
<evidence type="ECO:0000256" key="3">
    <source>
        <dbReference type="ARBA" id="ARBA00023125"/>
    </source>
</evidence>
<dbReference type="InterPro" id="IPR010095">
    <property type="entry name" value="Cas12f1-like_TNB"/>
</dbReference>
<proteinExistence type="predicted"/>
<organism evidence="7 8">
    <name type="scientific">Streptomyces flavotricini</name>
    <dbReference type="NCBI Taxonomy" id="66888"/>
    <lineage>
        <taxon>Bacteria</taxon>
        <taxon>Bacillati</taxon>
        <taxon>Actinomycetota</taxon>
        <taxon>Actinomycetes</taxon>
        <taxon>Kitasatosporales</taxon>
        <taxon>Streptomycetaceae</taxon>
        <taxon>Streptomyces</taxon>
    </lineage>
</organism>
<feature type="compositionally biased region" description="Basic and acidic residues" evidence="4">
    <location>
        <begin position="133"/>
        <end position="143"/>
    </location>
</feature>
<keyword evidence="1" id="KW-0479">Metal-binding</keyword>
<dbReference type="Proteomes" id="UP001520654">
    <property type="component" value="Unassembled WGS sequence"/>
</dbReference>
<keyword evidence="3" id="KW-0238">DNA-binding</keyword>
<dbReference type="Pfam" id="PF12323">
    <property type="entry name" value="HTH_OrfB_IS605"/>
    <property type="match status" value="1"/>
</dbReference>
<reference evidence="7 8" key="1">
    <citation type="submission" date="2021-08" db="EMBL/GenBank/DDBJ databases">
        <title>Genomic Architecture of Streptomyces flavotricini NGL1 and Streptomyces erythrochromogenes HMS4 With Differential Plant Beneficial attributes and laccase production capabilities.</title>
        <authorList>
            <person name="Salwan R."/>
            <person name="Kaur R."/>
            <person name="Sharma V."/>
        </authorList>
    </citation>
    <scope>NUCLEOTIDE SEQUENCE [LARGE SCALE GENOMIC DNA]</scope>
    <source>
        <strain evidence="7 8">NGL1</strain>
    </source>
</reference>
<feature type="compositionally biased region" description="Basic and acidic residues" evidence="4">
    <location>
        <begin position="150"/>
        <end position="163"/>
    </location>
</feature>
<gene>
    <name evidence="7" type="ORF">K7B10_10920</name>
</gene>